<dbReference type="RefSeq" id="WP_123539576.1">
    <property type="nucleotide sequence ID" value="NZ_JBGOOL010000089.1"/>
</dbReference>
<proteinExistence type="predicted"/>
<protein>
    <recommendedName>
        <fullName evidence="3">ATP-binding protein</fullName>
    </recommendedName>
</protein>
<keyword evidence="2" id="KW-1185">Reference proteome</keyword>
<comment type="caution">
    <text evidence="1">The sequence shown here is derived from an EMBL/GenBank/DDBJ whole genome shotgun (WGS) entry which is preliminary data.</text>
</comment>
<dbReference type="EMBL" id="JBGOOL010000089">
    <property type="protein sequence ID" value="MEZ8055640.1"/>
    <property type="molecule type" value="Genomic_DNA"/>
</dbReference>
<evidence type="ECO:0000313" key="1">
    <source>
        <dbReference type="EMBL" id="MEZ8055640.1"/>
    </source>
</evidence>
<evidence type="ECO:0008006" key="3">
    <source>
        <dbReference type="Google" id="ProtNLM"/>
    </source>
</evidence>
<sequence>MTDTHVATTRRFAPPSEKHLADSDFLSFWGERETGIRWEDIDSSQCVVVLGEGKCGKTHEFKRQHQLLKANNQFSFFVPLELLQDHDLLDVITVEEEQNFERWQDASMDNAVFFLDAVDELKLRQGTLRKALRKIKQTIGSALSRSRFYISCRPNDWNEELDYGALSSLVVQESHHENETEILDGEKVFTTIISRKRSNERKQTHDNKLSNEPIQVLTLLPFTRHETLEFARSYAPNQAEAFEHYLEEKELWHLYRLPYEIISALNQLIAEGKLGNLEEQLQFGIKQKVREASDKKRNSLTEEKAIEGSERLALALFMMNRRSIHSEISASKIDVINIGEILTDWTYEERLELLGKPLFDPTGVNAFRFHHRATQEYLAAQRLKKLREQGLKTRELFGLLFSDIKDEKVVIPSMEPITAWMALWYPDIYSEVKFRAPSLMFRQGIPGLLSIEYREELICKYVEKFANSSMWCGVGVGHPELKRVSTPELAPAVRELWQQAYSGYDTRELLLELIYLTPMHDCTDLALEAVFDDELPYQHRSYAAWSVLDFGSIEQKQKIGEAAIKGGWPEQLVRNIISHLIPEAITEADFLTLAQTLKEVPNNVHGLGYELFEAVKSGSLTVEQRIKLRDSFAHSIWSNREEDCRVYQAHSKYDHFVDAVIYSCFATVPSNPEDYQQWAWCLAIAFHFGERRTSIIASSETKNLQLLLSKETLLRESYYWACLSIVEELDDDKNFIHSDYLIDYDNVLYPFGNSDLDWLMNAFINNGSKNKKDAAFQKLIQFIKGGENPKLTKAMLEQASDNDEYLNVLDRVLNPPQMQPSKYEIENQKRKLKYEEDEAKRINDWQSWREEVLSSENFHLNDNDFENTLYNLFKMLRQAEGIRTWGAWDSSLVEKIFSTDFLEALRPTLSAFWRKADVPLYTERSEESKNTFSYDSLMALAAVKCCSEKLNWAESLSYNEAVKAVKIATIELNGFADFLSKLEIVHTAAVEEVFIYETQAQIDSFRESGKCPIFHDALYHGSLLIKNSTINAIMDRLDAIGRVMEKGPHSDLKYAFELVAAHGTEESKVALVSLINNHFDTAPITTDERNSWVALLVLLDLDKACERVMQFTSDTSSIEKSKSAVALFSAVFGDRHRSKQPTFEDIEPISRLAILRDLVIRSYQVVKPSEDNVREGGTYRPNARDNAEQARSYLLESLSRTHVVGAISVLYELSSLTEFSHLSSRLKQMAVELAARISEPQAMSVAAFNKFDKELSYFPYDDASLFAVLNNRLDDFEHHLLNDEQSIIDTLRKVDGETELRRFISFWLHQNSRGAYTATQEAVVVSEKRTDIRLHPSGMDKYASLELKLDDNRNKWSGTDLKVALIDQLVGRYLNHERCYVGCLLIAMRKVRNWENPETKERMNLEETVDWLQRLANEIMDERPELYISVKGIDYSKIANE</sequence>
<organism evidence="1 2">
    <name type="scientific">Vibrio atlanticus</name>
    <dbReference type="NCBI Taxonomy" id="693153"/>
    <lineage>
        <taxon>Bacteria</taxon>
        <taxon>Pseudomonadati</taxon>
        <taxon>Pseudomonadota</taxon>
        <taxon>Gammaproteobacteria</taxon>
        <taxon>Vibrionales</taxon>
        <taxon>Vibrionaceae</taxon>
        <taxon>Vibrio</taxon>
    </lineage>
</organism>
<name>A0ABV4KW95_9VIBR</name>
<dbReference type="Proteomes" id="UP001569175">
    <property type="component" value="Unassembled WGS sequence"/>
</dbReference>
<evidence type="ECO:0000313" key="2">
    <source>
        <dbReference type="Proteomes" id="UP001569175"/>
    </source>
</evidence>
<accession>A0ABV4KW95</accession>
<gene>
    <name evidence="1" type="ORF">ACED57_21235</name>
</gene>
<reference evidence="1 2" key="1">
    <citation type="submission" date="2024-06" db="EMBL/GenBank/DDBJ databases">
        <authorList>
            <person name="Steensen K."/>
            <person name="Seneca J."/>
            <person name="Bartlau N."/>
            <person name="Yu A.X."/>
            <person name="Polz M.F."/>
        </authorList>
    </citation>
    <scope>NUCLEOTIDE SEQUENCE [LARGE SCALE GENOMIC DNA]</scope>
    <source>
        <strain evidence="1 2">1F9</strain>
    </source>
</reference>